<feature type="compositionally biased region" description="Pro residues" evidence="1">
    <location>
        <begin position="59"/>
        <end position="70"/>
    </location>
</feature>
<dbReference type="PANTHER" id="PTHR46422:SF4">
    <property type="entry name" value="SERINE_THREONINE-PROTEIN PHOSPHATASE BSL3"/>
    <property type="match status" value="1"/>
</dbReference>
<dbReference type="PANTHER" id="PTHR46422">
    <property type="entry name" value="SERINE/THREONINE-PROTEIN PHOSPHATASE BSL3"/>
    <property type="match status" value="1"/>
</dbReference>
<reference evidence="3" key="1">
    <citation type="journal article" date="2016" name="Nature">
        <title>The genome of the seagrass Zostera marina reveals angiosperm adaptation to the sea.</title>
        <authorList>
            <person name="Olsen J.L."/>
            <person name="Rouze P."/>
            <person name="Verhelst B."/>
            <person name="Lin Y.-C."/>
            <person name="Bayer T."/>
            <person name="Collen J."/>
            <person name="Dattolo E."/>
            <person name="De Paoli E."/>
            <person name="Dittami S."/>
            <person name="Maumus F."/>
            <person name="Michel G."/>
            <person name="Kersting A."/>
            <person name="Lauritano C."/>
            <person name="Lohaus R."/>
            <person name="Toepel M."/>
            <person name="Tonon T."/>
            <person name="Vanneste K."/>
            <person name="Amirebrahimi M."/>
            <person name="Brakel J."/>
            <person name="Bostroem C."/>
            <person name="Chovatia M."/>
            <person name="Grimwood J."/>
            <person name="Jenkins J.W."/>
            <person name="Jueterbock A."/>
            <person name="Mraz A."/>
            <person name="Stam W.T."/>
            <person name="Tice H."/>
            <person name="Bornberg-Bauer E."/>
            <person name="Green P.J."/>
            <person name="Pearson G.A."/>
            <person name="Procaccini G."/>
            <person name="Duarte C.M."/>
            <person name="Schmutz J."/>
            <person name="Reusch T.B.H."/>
            <person name="Van de Peer Y."/>
        </authorList>
    </citation>
    <scope>NUCLEOTIDE SEQUENCE [LARGE SCALE GENOMIC DNA]</scope>
    <source>
        <strain evidence="3">cv. Finnish</strain>
    </source>
</reference>
<proteinExistence type="predicted"/>
<evidence type="ECO:0000313" key="2">
    <source>
        <dbReference type="EMBL" id="KMZ66646.1"/>
    </source>
</evidence>
<dbReference type="InterPro" id="IPR015915">
    <property type="entry name" value="Kelch-typ_b-propeller"/>
</dbReference>
<evidence type="ECO:0008006" key="4">
    <source>
        <dbReference type="Google" id="ProtNLM"/>
    </source>
</evidence>
<evidence type="ECO:0000256" key="1">
    <source>
        <dbReference type="SAM" id="MobiDB-lite"/>
    </source>
</evidence>
<evidence type="ECO:0000313" key="3">
    <source>
        <dbReference type="Proteomes" id="UP000036987"/>
    </source>
</evidence>
<sequence>MEIDSNMTTDSNQGPQPTKQHPDVTDSSSSLDNSPSTPMVTPIASPSPPHLQHQNQLQQPPPPMTGPRPAPNYSIMNAIIDKKEDGPGSRCGHTLTSVAAVGEEGSSGYIGPRLILFGGATALEGNSAASPPSSAGSAGIRLAGATADVHCYDVMTSKWSRLTPLGEPPSPRAAHVATAVGTMVVIQGGIGPAGLSPEDLHVLDLTQPRPRWHRVVVQGPGPGPRYGHVMALVGQRFLLAIGGNDGKRPLADVWALDTAAKPYEWRKLEPEGEGPPPCMYATTSARSDGLLLLCGGRDANSVATDLH</sequence>
<dbReference type="OMA" id="YKWHRIV"/>
<dbReference type="Pfam" id="PF24681">
    <property type="entry name" value="Kelch_KLHDC2_KLHL20_DRC7"/>
    <property type="match status" value="1"/>
</dbReference>
<accession>A0A0K9PCG8</accession>
<dbReference type="STRING" id="29655.A0A0K9PCG8"/>
<dbReference type="Gene3D" id="2.120.10.80">
    <property type="entry name" value="Kelch-type beta propeller"/>
    <property type="match status" value="1"/>
</dbReference>
<dbReference type="SUPFAM" id="SSF117281">
    <property type="entry name" value="Kelch motif"/>
    <property type="match status" value="1"/>
</dbReference>
<dbReference type="EMBL" id="LFYR01000960">
    <property type="protein sequence ID" value="KMZ66646.1"/>
    <property type="molecule type" value="Genomic_DNA"/>
</dbReference>
<comment type="caution">
    <text evidence="2">The sequence shown here is derived from an EMBL/GenBank/DDBJ whole genome shotgun (WGS) entry which is preliminary data.</text>
</comment>
<organism evidence="2 3">
    <name type="scientific">Zostera marina</name>
    <name type="common">Eelgrass</name>
    <dbReference type="NCBI Taxonomy" id="29655"/>
    <lineage>
        <taxon>Eukaryota</taxon>
        <taxon>Viridiplantae</taxon>
        <taxon>Streptophyta</taxon>
        <taxon>Embryophyta</taxon>
        <taxon>Tracheophyta</taxon>
        <taxon>Spermatophyta</taxon>
        <taxon>Magnoliopsida</taxon>
        <taxon>Liliopsida</taxon>
        <taxon>Zosteraceae</taxon>
        <taxon>Zostera</taxon>
    </lineage>
</organism>
<keyword evidence="3" id="KW-1185">Reference proteome</keyword>
<name>A0A0K9PCG8_ZOSMR</name>
<feature type="compositionally biased region" description="Low complexity" evidence="1">
    <location>
        <begin position="25"/>
        <end position="38"/>
    </location>
</feature>
<feature type="region of interest" description="Disordered" evidence="1">
    <location>
        <begin position="1"/>
        <end position="73"/>
    </location>
</feature>
<dbReference type="AlphaFoldDB" id="A0A0K9PCG8"/>
<dbReference type="FunFam" id="2.120.10.80:FF:000042">
    <property type="entry name" value="Serine/threonine-protein phosphatase"/>
    <property type="match status" value="1"/>
</dbReference>
<protein>
    <recommendedName>
        <fullName evidence="4">Serine/threonine-protein phosphatase</fullName>
    </recommendedName>
</protein>
<dbReference type="Proteomes" id="UP000036987">
    <property type="component" value="Unassembled WGS sequence"/>
</dbReference>
<gene>
    <name evidence="2" type="ORF">ZOSMA_290G00170</name>
</gene>
<feature type="compositionally biased region" description="Polar residues" evidence="1">
    <location>
        <begin position="1"/>
        <end position="19"/>
    </location>
</feature>
<dbReference type="OrthoDB" id="309851at2759"/>